<evidence type="ECO:0000313" key="1">
    <source>
        <dbReference type="EMBL" id="RSU06956.1"/>
    </source>
</evidence>
<evidence type="ECO:0000313" key="2">
    <source>
        <dbReference type="Proteomes" id="UP000288669"/>
    </source>
</evidence>
<dbReference type="AlphaFoldDB" id="A0A430AGB7"/>
<gene>
    <name evidence="1" type="ORF">CBF30_06765</name>
</gene>
<proteinExistence type="predicted"/>
<dbReference type="RefSeq" id="WP_126824136.1">
    <property type="nucleotide sequence ID" value="NZ_JBHLWU010000002.1"/>
</dbReference>
<sequence length="365" mass="41062">MSISKKLGSVVVAVSMVMILFTGCGKNTKKEMVEAYQEMQKASQVDYTVTVPKFDLKTTGQDSDQVAAYMKIINTQLNSFKVSGSTIKSGKTTQTDVNIEFYGQKIPVTVKANDSTAYVSLQSIEKIMQLVVAFKPELAGQLDEAELKELSKQYVEMTPESSSKSEQQNAQKMVKLATESLVAYFQKMDEKRFTEKDKVLSVTLKKNDLTSILSDLNQRLAKEAGSEKISSSEMEKSLKDIKSFDLKAEYNKDKKVWTFINDTAIAVEGSGTASFEMNYKVTPKNIKNVKIDLPKKENILSESEAKTVVEDLFSQHLSDDDFNELMQQVTTNKDLLDENAKTNLLTTYKDYLSEQQYQELEKALK</sequence>
<accession>A0A430AGB7</accession>
<dbReference type="OrthoDB" id="2199492at2"/>
<dbReference type="EMBL" id="NGJZ01000002">
    <property type="protein sequence ID" value="RSU06956.1"/>
    <property type="molecule type" value="Genomic_DNA"/>
</dbReference>
<organism evidence="1 2">
    <name type="scientific">Vagococcus entomophilus</name>
    <dbReference type="NCBI Taxonomy" id="1160095"/>
    <lineage>
        <taxon>Bacteria</taxon>
        <taxon>Bacillati</taxon>
        <taxon>Bacillota</taxon>
        <taxon>Bacilli</taxon>
        <taxon>Lactobacillales</taxon>
        <taxon>Enterococcaceae</taxon>
        <taxon>Vagococcus</taxon>
    </lineage>
</organism>
<reference evidence="1 2" key="1">
    <citation type="submission" date="2017-05" db="EMBL/GenBank/DDBJ databases">
        <title>Vagococcus spp. assemblies.</title>
        <authorList>
            <person name="Gulvik C.A."/>
        </authorList>
    </citation>
    <scope>NUCLEOTIDE SEQUENCE [LARGE SCALE GENOMIC DNA]</scope>
    <source>
        <strain evidence="1 2">DSM 24756</strain>
    </source>
</reference>
<protein>
    <submittedName>
        <fullName evidence="1">Uncharacterized protein</fullName>
    </submittedName>
</protein>
<dbReference type="PROSITE" id="PS51257">
    <property type="entry name" value="PROKAR_LIPOPROTEIN"/>
    <property type="match status" value="1"/>
</dbReference>
<keyword evidence="2" id="KW-1185">Reference proteome</keyword>
<dbReference type="Proteomes" id="UP000288669">
    <property type="component" value="Unassembled WGS sequence"/>
</dbReference>
<comment type="caution">
    <text evidence="1">The sequence shown here is derived from an EMBL/GenBank/DDBJ whole genome shotgun (WGS) entry which is preliminary data.</text>
</comment>
<name>A0A430AGB7_9ENTE</name>